<evidence type="ECO:0000256" key="1">
    <source>
        <dbReference type="ARBA" id="ARBA00004496"/>
    </source>
</evidence>
<feature type="coiled-coil region" evidence="3">
    <location>
        <begin position="311"/>
        <end position="368"/>
    </location>
</feature>
<keyword evidence="3" id="KW-0175">Coiled coil</keyword>
<feature type="compositionally biased region" description="Basic and acidic residues" evidence="4">
    <location>
        <begin position="179"/>
        <end position="208"/>
    </location>
</feature>
<evidence type="ECO:0000256" key="3">
    <source>
        <dbReference type="SAM" id="Coils"/>
    </source>
</evidence>
<feature type="region of interest" description="Disordered" evidence="4">
    <location>
        <begin position="398"/>
        <end position="438"/>
    </location>
</feature>
<dbReference type="GO" id="GO:0005634">
    <property type="term" value="C:nucleus"/>
    <property type="evidence" value="ECO:0007669"/>
    <property type="project" value="TreeGrafter"/>
</dbReference>
<feature type="region of interest" description="Disordered" evidence="4">
    <location>
        <begin position="179"/>
        <end position="308"/>
    </location>
</feature>
<dbReference type="InterPro" id="IPR019084">
    <property type="entry name" value="STM1-like_N"/>
</dbReference>
<accession>A0AAQ3KVJ5</accession>
<feature type="compositionally biased region" description="Basic and acidic residues" evidence="4">
    <location>
        <begin position="228"/>
        <end position="258"/>
    </location>
</feature>
<evidence type="ECO:0000259" key="6">
    <source>
        <dbReference type="Pfam" id="PF09598"/>
    </source>
</evidence>
<feature type="region of interest" description="Disordered" evidence="4">
    <location>
        <begin position="35"/>
        <end position="151"/>
    </location>
</feature>
<feature type="compositionally biased region" description="Basic and acidic residues" evidence="4">
    <location>
        <begin position="280"/>
        <end position="290"/>
    </location>
</feature>
<feature type="domain" description="Hyaluronan/mRNA-binding protein" evidence="5">
    <location>
        <begin position="245"/>
        <end position="335"/>
    </location>
</feature>
<proteinExistence type="predicted"/>
<dbReference type="Pfam" id="PF09598">
    <property type="entry name" value="Stm1_N"/>
    <property type="match status" value="1"/>
</dbReference>
<dbReference type="Proteomes" id="UP001327560">
    <property type="component" value="Chromosome 8"/>
</dbReference>
<evidence type="ECO:0000313" key="7">
    <source>
        <dbReference type="EMBL" id="WOL15564.1"/>
    </source>
</evidence>
<organism evidence="7 8">
    <name type="scientific">Canna indica</name>
    <name type="common">Indian-shot</name>
    <dbReference type="NCBI Taxonomy" id="4628"/>
    <lineage>
        <taxon>Eukaryota</taxon>
        <taxon>Viridiplantae</taxon>
        <taxon>Streptophyta</taxon>
        <taxon>Embryophyta</taxon>
        <taxon>Tracheophyta</taxon>
        <taxon>Spermatophyta</taxon>
        <taxon>Magnoliopsida</taxon>
        <taxon>Liliopsida</taxon>
        <taxon>Zingiberales</taxon>
        <taxon>Cannaceae</taxon>
        <taxon>Canna</taxon>
    </lineage>
</organism>
<dbReference type="AlphaFoldDB" id="A0AAQ3KVJ5"/>
<dbReference type="GO" id="GO:0003723">
    <property type="term" value="F:RNA binding"/>
    <property type="evidence" value="ECO:0007669"/>
    <property type="project" value="InterPro"/>
</dbReference>
<dbReference type="InterPro" id="IPR039764">
    <property type="entry name" value="HABP4/SERBP1-like"/>
</dbReference>
<dbReference type="PANTHER" id="PTHR12299">
    <property type="entry name" value="HYALURONIC ACID-BINDING PROTEIN 4"/>
    <property type="match status" value="1"/>
</dbReference>
<dbReference type="Pfam" id="PF04774">
    <property type="entry name" value="HABP4_PAI-RBP1"/>
    <property type="match status" value="1"/>
</dbReference>
<reference evidence="7 8" key="1">
    <citation type="submission" date="2023-10" db="EMBL/GenBank/DDBJ databases">
        <title>Chromosome-scale genome assembly provides insights into flower coloration mechanisms of Canna indica.</title>
        <authorList>
            <person name="Li C."/>
        </authorList>
    </citation>
    <scope>NUCLEOTIDE SEQUENCE [LARGE SCALE GENOMIC DNA]</scope>
    <source>
        <tissue evidence="7">Flower</tissue>
    </source>
</reference>
<evidence type="ECO:0000256" key="4">
    <source>
        <dbReference type="SAM" id="MobiDB-lite"/>
    </source>
</evidence>
<evidence type="ECO:0000313" key="8">
    <source>
        <dbReference type="Proteomes" id="UP001327560"/>
    </source>
</evidence>
<feature type="compositionally biased region" description="Pro residues" evidence="4">
    <location>
        <begin position="45"/>
        <end position="58"/>
    </location>
</feature>
<feature type="compositionally biased region" description="Gly residues" evidence="4">
    <location>
        <begin position="211"/>
        <end position="225"/>
    </location>
</feature>
<name>A0AAQ3KVJ5_9LILI</name>
<comment type="subcellular location">
    <subcellularLocation>
        <location evidence="1">Cytoplasm</location>
    </subcellularLocation>
</comment>
<dbReference type="GO" id="GO:0005737">
    <property type="term" value="C:cytoplasm"/>
    <property type="evidence" value="ECO:0007669"/>
    <property type="project" value="UniProtKB-SubCell"/>
</dbReference>
<feature type="compositionally biased region" description="Gly residues" evidence="4">
    <location>
        <begin position="107"/>
        <end position="119"/>
    </location>
</feature>
<evidence type="ECO:0000259" key="5">
    <source>
        <dbReference type="Pfam" id="PF04774"/>
    </source>
</evidence>
<keyword evidence="8" id="KW-1185">Reference proteome</keyword>
<evidence type="ECO:0000256" key="2">
    <source>
        <dbReference type="ARBA" id="ARBA00022490"/>
    </source>
</evidence>
<dbReference type="PANTHER" id="PTHR12299:SF62">
    <property type="entry name" value="ASPARTATE, GLYCINE, LYSINE AND SERINE-RICH PROTEIN-LIKE"/>
    <property type="match status" value="1"/>
</dbReference>
<gene>
    <name evidence="7" type="ORF">Cni_G24345</name>
</gene>
<feature type="compositionally biased region" description="Gly residues" evidence="4">
    <location>
        <begin position="417"/>
        <end position="426"/>
    </location>
</feature>
<feature type="domain" description="STM1-like N-terminal" evidence="6">
    <location>
        <begin position="6"/>
        <end position="74"/>
    </location>
</feature>
<keyword evidence="2" id="KW-0963">Cytoplasm</keyword>
<protein>
    <submittedName>
        <fullName evidence="7">Keratin, type I cytoskeletal 9-like isoform X1</fullName>
    </submittedName>
</protein>
<dbReference type="EMBL" id="CP136897">
    <property type="protein sequence ID" value="WOL15564.1"/>
    <property type="molecule type" value="Genomic_DNA"/>
</dbReference>
<sequence length="451" mass="50061">MPMARQDNPFSLLGEDDDGDDLAVLLAKVEAKISASAISEEEPPKPPVDGFPSKPLPPAEYIRAERDRGRGGRGRVSGRGSFRPQNNGGADDVSGRIVDGYSRGFGSDSGGRGRGGGRGGRGRGRGRGFYEGRGFDNENQYDAGVENHCEGGDELDERSVVQGKNYDHLENHELKYENRKFGEQRSLGWEEKGFDSDNRRFRGSDSRQRRGFGGGRQGYRGGGVGQRYVERETVLEGRSDKGNESNNKEDAPNGKEIAENNARLGDNASGWDMPATTNVQKDEVHNEDQKLISGEVPGEQDPKEEDNEMTLHEYEKVLKQKRMALEFLKIEERKVVLDKDLESMQLVEKKKEDNFVKLKIEKEKLKKKDSFEKEEKVRKAVMSINEFLKPAEGERYIGPSSFRGRGRGRVRGDHGGFRGGYTGGRGSHNVPAAPHFEDPVQFPLLGATAKA</sequence>
<dbReference type="InterPro" id="IPR006861">
    <property type="entry name" value="HABP4_PAIRBP1-bd"/>
</dbReference>